<dbReference type="GO" id="GO:0005737">
    <property type="term" value="C:cytoplasm"/>
    <property type="evidence" value="ECO:0007669"/>
    <property type="project" value="UniProtKB-SubCell"/>
</dbReference>
<accession>F5XKH2</accession>
<evidence type="ECO:0000256" key="5">
    <source>
        <dbReference type="ARBA" id="ARBA00022694"/>
    </source>
</evidence>
<keyword evidence="8" id="KW-0067">ATP-binding</keyword>
<reference evidence="12 13" key="1">
    <citation type="submission" date="2011-05" db="EMBL/GenBank/DDBJ databases">
        <title>Whole genome sequence of Microlunatus phosphovorus NM-1.</title>
        <authorList>
            <person name="Hosoyama A."/>
            <person name="Sasaki K."/>
            <person name="Harada T."/>
            <person name="Igarashi R."/>
            <person name="Kawakoshi A."/>
            <person name="Sasagawa M."/>
            <person name="Fukada J."/>
            <person name="Nakamura S."/>
            <person name="Katano Y."/>
            <person name="Hanada S."/>
            <person name="Kamagata Y."/>
            <person name="Nakamura N."/>
            <person name="Yamazaki S."/>
            <person name="Fujita N."/>
        </authorList>
    </citation>
    <scope>NUCLEOTIDE SEQUENCE [LARGE SCALE GENOMIC DNA]</scope>
    <source>
        <strain evidence="13">ATCC 700054 / DSM 10555 / JCM 9379 / NBRC 101784 / NCIMB 13414 / VKM Ac-1990 / NM-1</strain>
    </source>
</reference>
<evidence type="ECO:0000256" key="9">
    <source>
        <dbReference type="ARBA" id="ARBA00022842"/>
    </source>
</evidence>
<dbReference type="InterPro" id="IPR003442">
    <property type="entry name" value="T6A_TsaE"/>
</dbReference>
<dbReference type="Gene3D" id="3.40.50.300">
    <property type="entry name" value="P-loop containing nucleotide triphosphate hydrolases"/>
    <property type="match status" value="1"/>
</dbReference>
<dbReference type="HOGENOM" id="CLU_087829_3_0_11"/>
<dbReference type="PANTHER" id="PTHR33540">
    <property type="entry name" value="TRNA THREONYLCARBAMOYLADENOSINE BIOSYNTHESIS PROTEIN TSAE"/>
    <property type="match status" value="1"/>
</dbReference>
<dbReference type="Proteomes" id="UP000007947">
    <property type="component" value="Chromosome"/>
</dbReference>
<evidence type="ECO:0000256" key="3">
    <source>
        <dbReference type="ARBA" id="ARBA00019010"/>
    </source>
</evidence>
<name>F5XKH2_MICPN</name>
<dbReference type="AlphaFoldDB" id="F5XKH2"/>
<dbReference type="PANTHER" id="PTHR33540:SF2">
    <property type="entry name" value="TRNA THREONYLCARBAMOYLADENOSINE BIOSYNTHESIS PROTEIN TSAE"/>
    <property type="match status" value="1"/>
</dbReference>
<evidence type="ECO:0000256" key="7">
    <source>
        <dbReference type="ARBA" id="ARBA00022741"/>
    </source>
</evidence>
<dbReference type="InterPro" id="IPR027417">
    <property type="entry name" value="P-loop_NTPase"/>
</dbReference>
<organism evidence="12 13">
    <name type="scientific">Microlunatus phosphovorus (strain ATCC 700054 / DSM 10555 / JCM 9379 / NBRC 101784 / NCIMB 13414 / VKM Ac-1990 / NM-1)</name>
    <dbReference type="NCBI Taxonomy" id="1032480"/>
    <lineage>
        <taxon>Bacteria</taxon>
        <taxon>Bacillati</taxon>
        <taxon>Actinomycetota</taxon>
        <taxon>Actinomycetes</taxon>
        <taxon>Propionibacteriales</taxon>
        <taxon>Propionibacteriaceae</taxon>
        <taxon>Microlunatus</taxon>
    </lineage>
</organism>
<dbReference type="SUPFAM" id="SSF52540">
    <property type="entry name" value="P-loop containing nucleoside triphosphate hydrolases"/>
    <property type="match status" value="1"/>
</dbReference>
<keyword evidence="6" id="KW-0479">Metal-binding</keyword>
<dbReference type="NCBIfam" id="TIGR00150">
    <property type="entry name" value="T6A_YjeE"/>
    <property type="match status" value="1"/>
</dbReference>
<evidence type="ECO:0000313" key="13">
    <source>
        <dbReference type="Proteomes" id="UP000007947"/>
    </source>
</evidence>
<evidence type="ECO:0000313" key="12">
    <source>
        <dbReference type="EMBL" id="BAK36044.1"/>
    </source>
</evidence>
<evidence type="ECO:0000256" key="4">
    <source>
        <dbReference type="ARBA" id="ARBA00022490"/>
    </source>
</evidence>
<dbReference type="GO" id="GO:0046872">
    <property type="term" value="F:metal ion binding"/>
    <property type="evidence" value="ECO:0007669"/>
    <property type="project" value="UniProtKB-KW"/>
</dbReference>
<evidence type="ECO:0000256" key="2">
    <source>
        <dbReference type="ARBA" id="ARBA00007599"/>
    </source>
</evidence>
<dbReference type="GO" id="GO:0002949">
    <property type="term" value="P:tRNA threonylcarbamoyladenosine modification"/>
    <property type="evidence" value="ECO:0007669"/>
    <property type="project" value="InterPro"/>
</dbReference>
<proteinExistence type="inferred from homology"/>
<keyword evidence="13" id="KW-1185">Reference proteome</keyword>
<comment type="subcellular location">
    <subcellularLocation>
        <location evidence="1">Cytoplasm</location>
    </subcellularLocation>
</comment>
<keyword evidence="5" id="KW-0819">tRNA processing</keyword>
<evidence type="ECO:0000256" key="6">
    <source>
        <dbReference type="ARBA" id="ARBA00022723"/>
    </source>
</evidence>
<dbReference type="Pfam" id="PF02367">
    <property type="entry name" value="TsaE"/>
    <property type="match status" value="1"/>
</dbReference>
<comment type="function">
    <text evidence="10">Required for the formation of a threonylcarbamoyl group on adenosine at position 37 (t(6)A37) in tRNAs that read codons beginning with adenine. Is involved in the transfer of the threonylcarbamoyl moiety of threonylcarbamoyl-AMP (TC-AMP) to the N6 group of A37, together with TsaD and TsaB. TsaE seems to play an indirect role in the t(6)A biosynthesis pathway, possibly in regulating the core enzymatic function of TsaD.</text>
</comment>
<evidence type="ECO:0000256" key="11">
    <source>
        <dbReference type="ARBA" id="ARBA00032441"/>
    </source>
</evidence>
<evidence type="ECO:0000256" key="1">
    <source>
        <dbReference type="ARBA" id="ARBA00004496"/>
    </source>
</evidence>
<gene>
    <name evidence="12" type="ordered locus">MLP_30300</name>
</gene>
<dbReference type="EMBL" id="AP012204">
    <property type="protein sequence ID" value="BAK36044.1"/>
    <property type="molecule type" value="Genomic_DNA"/>
</dbReference>
<comment type="similarity">
    <text evidence="2">Belongs to the TsaE family.</text>
</comment>
<evidence type="ECO:0000256" key="10">
    <source>
        <dbReference type="ARBA" id="ARBA00024908"/>
    </source>
</evidence>
<keyword evidence="9" id="KW-0460">Magnesium</keyword>
<keyword evidence="7" id="KW-0547">Nucleotide-binding</keyword>
<dbReference type="GO" id="GO:0005524">
    <property type="term" value="F:ATP binding"/>
    <property type="evidence" value="ECO:0007669"/>
    <property type="project" value="UniProtKB-KW"/>
</dbReference>
<sequence>MSAEPELEDDLGDRLGTRGMKRVLTAHTRQDTTRYAQFLAAQLVPGDVVLLEGPLGSGKTAIVQDIAAAIGESAIPNSPTFILANLYDGGRLRLIHCDLYRLADLKEFMDLGVVDYMEDSVTIVEWGSMLRARFPDHLHIEIVPLVEEEARELRLSSASDRWIKVLEAMEFGTLAVMS</sequence>
<dbReference type="eggNOG" id="COG0802">
    <property type="taxonomic scope" value="Bacteria"/>
</dbReference>
<dbReference type="KEGG" id="mph:MLP_30300"/>
<dbReference type="STRING" id="1032480.MLP_30300"/>
<evidence type="ECO:0000256" key="8">
    <source>
        <dbReference type="ARBA" id="ARBA00022840"/>
    </source>
</evidence>
<protein>
    <recommendedName>
        <fullName evidence="3">tRNA threonylcarbamoyladenosine biosynthesis protein TsaE</fullName>
    </recommendedName>
    <alternativeName>
        <fullName evidence="11">t(6)A37 threonylcarbamoyladenosine biosynthesis protein TsaE</fullName>
    </alternativeName>
</protein>
<keyword evidence="4" id="KW-0963">Cytoplasm</keyword>
<dbReference type="RefSeq" id="WP_013863909.1">
    <property type="nucleotide sequence ID" value="NC_015635.1"/>
</dbReference>